<keyword evidence="1" id="KW-0472">Membrane</keyword>
<comment type="caution">
    <text evidence="2">The sequence shown here is derived from an EMBL/GenBank/DDBJ whole genome shotgun (WGS) entry which is preliminary data.</text>
</comment>
<keyword evidence="1" id="KW-1133">Transmembrane helix</keyword>
<dbReference type="Proteomes" id="UP001610563">
    <property type="component" value="Unassembled WGS sequence"/>
</dbReference>
<sequence length="198" mass="22589">MPSPVFFIFISLSCMAHDEDFFLFILWRCCLPIRRFFLLLSLSLHFCFRLGNVNWLHSTSKFLHRTSSLIASRTHTHFFGYLRSLKYPTLLTQLSFAMLYIAAILGLALDKYQRHFFARLHLTSLNRSCSCNPPGPVVLAQPQGLSYTYSTDCSTFSLSTVLSANLIYNTLRSASPHHISAEWPFGSLGPAYSLHTMH</sequence>
<protein>
    <recommendedName>
        <fullName evidence="4">Secreted protein</fullName>
    </recommendedName>
</protein>
<reference evidence="2 3" key="1">
    <citation type="submission" date="2024-07" db="EMBL/GenBank/DDBJ databases">
        <title>Section-level genome sequencing and comparative genomics of Aspergillus sections Usti and Cavernicolus.</title>
        <authorList>
            <consortium name="Lawrence Berkeley National Laboratory"/>
            <person name="Nybo J.L."/>
            <person name="Vesth T.C."/>
            <person name="Theobald S."/>
            <person name="Frisvad J.C."/>
            <person name="Larsen T.O."/>
            <person name="Kjaerboelling I."/>
            <person name="Rothschild-Mancinelli K."/>
            <person name="Lyhne E.K."/>
            <person name="Kogle M.E."/>
            <person name="Barry K."/>
            <person name="Clum A."/>
            <person name="Na H."/>
            <person name="Ledsgaard L."/>
            <person name="Lin J."/>
            <person name="Lipzen A."/>
            <person name="Kuo A."/>
            <person name="Riley R."/>
            <person name="Mondo S."/>
            <person name="Labutti K."/>
            <person name="Haridas S."/>
            <person name="Pangalinan J."/>
            <person name="Salamov A.A."/>
            <person name="Simmons B.A."/>
            <person name="Magnuson J.K."/>
            <person name="Chen J."/>
            <person name="Drula E."/>
            <person name="Henrissat B."/>
            <person name="Wiebenga A."/>
            <person name="Lubbers R.J."/>
            <person name="Gomes A.C."/>
            <person name="Makela M.R."/>
            <person name="Stajich J."/>
            <person name="Grigoriev I.V."/>
            <person name="Mortensen U.H."/>
            <person name="De Vries R.P."/>
            <person name="Baker S.E."/>
            <person name="Andersen M.R."/>
        </authorList>
    </citation>
    <scope>NUCLEOTIDE SEQUENCE [LARGE SCALE GENOMIC DNA]</scope>
    <source>
        <strain evidence="2 3">CBS 209.92</strain>
    </source>
</reference>
<keyword evidence="1" id="KW-0812">Transmembrane</keyword>
<evidence type="ECO:0000313" key="2">
    <source>
        <dbReference type="EMBL" id="KAL2796276.1"/>
    </source>
</evidence>
<dbReference type="EMBL" id="JBFTWV010000027">
    <property type="protein sequence ID" value="KAL2796276.1"/>
    <property type="molecule type" value="Genomic_DNA"/>
</dbReference>
<proteinExistence type="predicted"/>
<evidence type="ECO:0000313" key="3">
    <source>
        <dbReference type="Proteomes" id="UP001610563"/>
    </source>
</evidence>
<feature type="transmembrane region" description="Helical" evidence="1">
    <location>
        <begin position="36"/>
        <end position="56"/>
    </location>
</feature>
<name>A0ABR4GBC4_9EURO</name>
<evidence type="ECO:0000256" key="1">
    <source>
        <dbReference type="SAM" id="Phobius"/>
    </source>
</evidence>
<accession>A0ABR4GBC4</accession>
<evidence type="ECO:0008006" key="4">
    <source>
        <dbReference type="Google" id="ProtNLM"/>
    </source>
</evidence>
<organism evidence="2 3">
    <name type="scientific">Aspergillus keveii</name>
    <dbReference type="NCBI Taxonomy" id="714993"/>
    <lineage>
        <taxon>Eukaryota</taxon>
        <taxon>Fungi</taxon>
        <taxon>Dikarya</taxon>
        <taxon>Ascomycota</taxon>
        <taxon>Pezizomycotina</taxon>
        <taxon>Eurotiomycetes</taxon>
        <taxon>Eurotiomycetidae</taxon>
        <taxon>Eurotiales</taxon>
        <taxon>Aspergillaceae</taxon>
        <taxon>Aspergillus</taxon>
        <taxon>Aspergillus subgen. Nidulantes</taxon>
    </lineage>
</organism>
<keyword evidence="3" id="KW-1185">Reference proteome</keyword>
<gene>
    <name evidence="2" type="ORF">BJX66DRAFT_139008</name>
</gene>
<feature type="transmembrane region" description="Helical" evidence="1">
    <location>
        <begin position="90"/>
        <end position="109"/>
    </location>
</feature>
<feature type="transmembrane region" description="Helical" evidence="1">
    <location>
        <begin position="6"/>
        <end position="27"/>
    </location>
</feature>